<evidence type="ECO:0000313" key="2">
    <source>
        <dbReference type="Proteomes" id="UP000283269"/>
    </source>
</evidence>
<dbReference type="Gene3D" id="2.40.50.140">
    <property type="entry name" value="Nucleic acid-binding proteins"/>
    <property type="match status" value="1"/>
</dbReference>
<dbReference type="EMBL" id="NHYD01000598">
    <property type="protein sequence ID" value="PPQ93812.1"/>
    <property type="molecule type" value="Genomic_DNA"/>
</dbReference>
<dbReference type="InParanoid" id="A0A409XSL6"/>
<gene>
    <name evidence="1" type="ORF">CVT25_013521</name>
</gene>
<proteinExistence type="predicted"/>
<dbReference type="AlphaFoldDB" id="A0A409XSL6"/>
<sequence length="139" mass="15564">MPQQPESAARIRICKVDETMVDKKIRVAGRVIAYNSHTGLAVLLDGKFGLLVDTDLSLDEESSDWATERLATVVTMGHLERSEQPLAVPLMPAHAPPVAINRELVLRAILIVRSPDLDLKLWNSVLEEEEEYQESKVKH</sequence>
<reference evidence="1 2" key="1">
    <citation type="journal article" date="2018" name="Evol. Lett.">
        <title>Horizontal gene cluster transfer increased hallucinogenic mushroom diversity.</title>
        <authorList>
            <person name="Reynolds H.T."/>
            <person name="Vijayakumar V."/>
            <person name="Gluck-Thaler E."/>
            <person name="Korotkin H.B."/>
            <person name="Matheny P.B."/>
            <person name="Slot J.C."/>
        </authorList>
    </citation>
    <scope>NUCLEOTIDE SEQUENCE [LARGE SCALE GENOMIC DNA]</scope>
    <source>
        <strain evidence="1 2">2631</strain>
    </source>
</reference>
<keyword evidence="2" id="KW-1185">Reference proteome</keyword>
<comment type="caution">
    <text evidence="1">The sequence shown here is derived from an EMBL/GenBank/DDBJ whole genome shotgun (WGS) entry which is preliminary data.</text>
</comment>
<dbReference type="Proteomes" id="UP000283269">
    <property type="component" value="Unassembled WGS sequence"/>
</dbReference>
<dbReference type="InterPro" id="IPR012340">
    <property type="entry name" value="NA-bd_OB-fold"/>
</dbReference>
<evidence type="ECO:0000313" key="1">
    <source>
        <dbReference type="EMBL" id="PPQ93812.1"/>
    </source>
</evidence>
<dbReference type="OrthoDB" id="3258172at2759"/>
<protein>
    <submittedName>
        <fullName evidence="1">Uncharacterized protein</fullName>
    </submittedName>
</protein>
<accession>A0A409XSL6</accession>
<organism evidence="1 2">
    <name type="scientific">Psilocybe cyanescens</name>
    <dbReference type="NCBI Taxonomy" id="93625"/>
    <lineage>
        <taxon>Eukaryota</taxon>
        <taxon>Fungi</taxon>
        <taxon>Dikarya</taxon>
        <taxon>Basidiomycota</taxon>
        <taxon>Agaricomycotina</taxon>
        <taxon>Agaricomycetes</taxon>
        <taxon>Agaricomycetidae</taxon>
        <taxon>Agaricales</taxon>
        <taxon>Agaricineae</taxon>
        <taxon>Strophariaceae</taxon>
        <taxon>Psilocybe</taxon>
    </lineage>
</organism>
<name>A0A409XSL6_PSICY</name>